<dbReference type="Pfam" id="PF08706">
    <property type="entry name" value="D5_N"/>
    <property type="match status" value="1"/>
</dbReference>
<dbReference type="Proteomes" id="UP000617681">
    <property type="component" value="Chromosome"/>
</dbReference>
<reference evidence="6" key="1">
    <citation type="submission" date="2021-02" db="EMBL/GenBank/DDBJ databases">
        <title>FDA dAtabase for Regulatory Grade micrObial Sequences (FDA-ARGOS): Supporting development and validation of Infectious Disease Dx tests.</title>
        <authorList>
            <person name="Sproer C."/>
            <person name="Gronow S."/>
            <person name="Severitt S."/>
            <person name="Schroder I."/>
            <person name="Tallon L."/>
            <person name="Sadzewicz L."/>
            <person name="Zhao X."/>
            <person name="Boylan J."/>
            <person name="Ott S."/>
            <person name="Bowen H."/>
            <person name="Vavikolanu K."/>
            <person name="Mehta A."/>
            <person name="Aluvathingal J."/>
            <person name="Nadendla S."/>
            <person name="Lowell S."/>
            <person name="Myers T."/>
            <person name="Yan Y."/>
            <person name="Sichtig H."/>
        </authorList>
    </citation>
    <scope>NUCLEOTIDE SEQUENCE</scope>
    <source>
        <strain evidence="6">FDAARGOS_1191</strain>
    </source>
</reference>
<evidence type="ECO:0000256" key="3">
    <source>
        <dbReference type="ARBA" id="ARBA00022806"/>
    </source>
</evidence>
<dbReference type="InterPro" id="IPR014818">
    <property type="entry name" value="Phage/plasmid_primase_P4_C"/>
</dbReference>
<evidence type="ECO:0000259" key="5">
    <source>
        <dbReference type="PROSITE" id="PS51206"/>
    </source>
</evidence>
<evidence type="ECO:0000256" key="4">
    <source>
        <dbReference type="ARBA" id="ARBA00022840"/>
    </source>
</evidence>
<proteinExistence type="predicted"/>
<evidence type="ECO:0000256" key="1">
    <source>
        <dbReference type="ARBA" id="ARBA00022741"/>
    </source>
</evidence>
<feature type="domain" description="SF3 helicase" evidence="5">
    <location>
        <begin position="224"/>
        <end position="382"/>
    </location>
</feature>
<dbReference type="GO" id="GO:0004386">
    <property type="term" value="F:helicase activity"/>
    <property type="evidence" value="ECO:0007669"/>
    <property type="project" value="UniProtKB-KW"/>
</dbReference>
<dbReference type="Pfam" id="PF19263">
    <property type="entry name" value="DUF5906"/>
    <property type="match status" value="1"/>
</dbReference>
<organism evidence="6 7">
    <name type="scientific">Corynebacterium glucuronolyticum</name>
    <dbReference type="NCBI Taxonomy" id="39791"/>
    <lineage>
        <taxon>Bacteria</taxon>
        <taxon>Bacillati</taxon>
        <taxon>Actinomycetota</taxon>
        <taxon>Actinomycetes</taxon>
        <taxon>Mycobacteriales</taxon>
        <taxon>Corynebacteriaceae</taxon>
        <taxon>Corynebacterium</taxon>
    </lineage>
</organism>
<sequence>MAEPFKHETKDITVAEKEEKGIITDAEPWTDPTNPAVFADELKARLFTLGKTEEHPGLNTLVLIGDVWHRWDGVKFARIKNDDELRQKYLYPRLKWARYKTVSTGKEKVPITKNLNPKKAMLNDIIDPLRGIVFTIEGKDTHHMWIQDTNRNDIPTNGALIPMENGLLDANARRLYPHTPNLIATWALPFSYDPKTTCPNWHAFLDDVLQVDAHNTGQLETDPLAKMFLQQWAGYLISGETRAHKAVIVTGAPRAGKGVMATVFQELMGKENSEVTTFTNLGSRFGLANIDGKKFTFMSDSRDGSLNRLATERLLSLIANDPMAVEPKGKDITTRRLNTRLMIFSNNVPRMPDSGNAIGTRFICLDLPKSHVGNEDQGLTDRLLGELPGILNWALEGLATLKANEWVFTSLPQSHKKVLLTVNEQANPLQVFVNERVNLVPGAKIALNELHDAYNQWCNDGGYNRINKTTFKERLKALRLNGVKVAERTNMEGHLKKVDAVKGAMLIPNY</sequence>
<evidence type="ECO:0000313" key="6">
    <source>
        <dbReference type="EMBL" id="QRP70131.1"/>
    </source>
</evidence>
<keyword evidence="2" id="KW-0378">Hydrolase</keyword>
<keyword evidence="3" id="KW-0347">Helicase</keyword>
<dbReference type="SUPFAM" id="SSF52540">
    <property type="entry name" value="P-loop containing nucleoside triphosphate hydrolases"/>
    <property type="match status" value="1"/>
</dbReference>
<name>A0AAX1L6V7_9CORY</name>
<dbReference type="InterPro" id="IPR045455">
    <property type="entry name" value="NrS-1_pol-like_helicase"/>
</dbReference>
<dbReference type="InterPro" id="IPR027417">
    <property type="entry name" value="P-loop_NTPase"/>
</dbReference>
<protein>
    <submittedName>
        <fullName evidence="6">DNA primase</fullName>
    </submittedName>
</protein>
<accession>A0AAX1L6V7</accession>
<dbReference type="PANTHER" id="PTHR35372:SF2">
    <property type="entry name" value="SF3 HELICASE DOMAIN-CONTAINING PROTEIN"/>
    <property type="match status" value="1"/>
</dbReference>
<dbReference type="NCBIfam" id="TIGR01613">
    <property type="entry name" value="primase_Cterm"/>
    <property type="match status" value="1"/>
</dbReference>
<dbReference type="InterPro" id="IPR004968">
    <property type="entry name" value="DNA_primase/NTPase_C"/>
</dbReference>
<dbReference type="InterPro" id="IPR006500">
    <property type="entry name" value="Helicase_put_C_phage/plasmid"/>
</dbReference>
<dbReference type="GO" id="GO:0016787">
    <property type="term" value="F:hydrolase activity"/>
    <property type="evidence" value="ECO:0007669"/>
    <property type="project" value="UniProtKB-KW"/>
</dbReference>
<dbReference type="Gene3D" id="3.40.50.300">
    <property type="entry name" value="P-loop containing nucleotide triphosphate hydrolases"/>
    <property type="match status" value="1"/>
</dbReference>
<dbReference type="InterPro" id="IPR014015">
    <property type="entry name" value="Helicase_SF3_DNA-vir"/>
</dbReference>
<keyword evidence="1" id="KW-0547">Nucleotide-binding</keyword>
<dbReference type="AlphaFoldDB" id="A0AAX1L6V7"/>
<keyword evidence="4" id="KW-0067">ATP-binding</keyword>
<evidence type="ECO:0000256" key="2">
    <source>
        <dbReference type="ARBA" id="ARBA00022801"/>
    </source>
</evidence>
<evidence type="ECO:0000313" key="7">
    <source>
        <dbReference type="Proteomes" id="UP000617681"/>
    </source>
</evidence>
<dbReference type="EMBL" id="CP069534">
    <property type="protein sequence ID" value="QRP70131.1"/>
    <property type="molecule type" value="Genomic_DNA"/>
</dbReference>
<gene>
    <name evidence="6" type="ORF">I6J21_10150</name>
</gene>
<dbReference type="GO" id="GO:0005524">
    <property type="term" value="F:ATP binding"/>
    <property type="evidence" value="ECO:0007669"/>
    <property type="project" value="UniProtKB-KW"/>
</dbReference>
<dbReference type="RefSeq" id="WP_005394246.1">
    <property type="nucleotide sequence ID" value="NZ_CP069534.1"/>
</dbReference>
<dbReference type="InterPro" id="IPR051620">
    <property type="entry name" value="ORF904-like_C"/>
</dbReference>
<dbReference type="PANTHER" id="PTHR35372">
    <property type="entry name" value="ATP BINDING PROTEIN-RELATED"/>
    <property type="match status" value="1"/>
</dbReference>
<dbReference type="Pfam" id="PF03288">
    <property type="entry name" value="Pox_D5"/>
    <property type="match status" value="1"/>
</dbReference>
<dbReference type="PROSITE" id="PS51206">
    <property type="entry name" value="SF3_HELICASE_1"/>
    <property type="match status" value="1"/>
</dbReference>